<gene>
    <name evidence="1" type="ORF">SEUCBS140593_006139</name>
</gene>
<accession>A0ABP0C2R4</accession>
<name>A0ABP0C2R4_9PEZI</name>
<proteinExistence type="predicted"/>
<dbReference type="InterPro" id="IPR021848">
    <property type="entry name" value="HODM_asu-like"/>
</dbReference>
<feature type="non-terminal residue" evidence="1">
    <location>
        <position position="63"/>
    </location>
</feature>
<dbReference type="Proteomes" id="UP001642482">
    <property type="component" value="Unassembled WGS sequence"/>
</dbReference>
<dbReference type="Pfam" id="PF11927">
    <property type="entry name" value="HODM_asu-like"/>
    <property type="match status" value="1"/>
</dbReference>
<dbReference type="EMBL" id="CAWUHD010000064">
    <property type="protein sequence ID" value="CAK7226136.1"/>
    <property type="molecule type" value="Genomic_DNA"/>
</dbReference>
<keyword evidence="2" id="KW-1185">Reference proteome</keyword>
<protein>
    <submittedName>
        <fullName evidence="1">Uncharacterized protein</fullName>
    </submittedName>
</protein>
<organism evidence="1 2">
    <name type="scientific">Sporothrix eucalyptigena</name>
    <dbReference type="NCBI Taxonomy" id="1812306"/>
    <lineage>
        <taxon>Eukaryota</taxon>
        <taxon>Fungi</taxon>
        <taxon>Dikarya</taxon>
        <taxon>Ascomycota</taxon>
        <taxon>Pezizomycotina</taxon>
        <taxon>Sordariomycetes</taxon>
        <taxon>Sordariomycetidae</taxon>
        <taxon>Ophiostomatales</taxon>
        <taxon>Ophiostomataceae</taxon>
        <taxon>Sporothrix</taxon>
    </lineage>
</organism>
<reference evidence="1 2" key="1">
    <citation type="submission" date="2024-01" db="EMBL/GenBank/DDBJ databases">
        <authorList>
            <person name="Allen C."/>
            <person name="Tagirdzhanova G."/>
        </authorList>
    </citation>
    <scope>NUCLEOTIDE SEQUENCE [LARGE SCALE GENOMIC DNA]</scope>
</reference>
<comment type="caution">
    <text evidence="1">The sequence shown here is derived from an EMBL/GenBank/DDBJ whole genome shotgun (WGS) entry which is preliminary data.</text>
</comment>
<evidence type="ECO:0000313" key="1">
    <source>
        <dbReference type="EMBL" id="CAK7226136.1"/>
    </source>
</evidence>
<sequence>MALQSSSPEDLIVIDSDYKDKIDIRRRVIAEIPSTVMGTVRTPASKAVVDELYAYLMDYLPAR</sequence>
<evidence type="ECO:0000313" key="2">
    <source>
        <dbReference type="Proteomes" id="UP001642482"/>
    </source>
</evidence>